<keyword evidence="3" id="KW-1185">Reference proteome</keyword>
<evidence type="ECO:0000313" key="2">
    <source>
        <dbReference type="EMBL" id="KAL5104916.1"/>
    </source>
</evidence>
<comment type="caution">
    <text evidence="2">The sequence shown here is derived from an EMBL/GenBank/DDBJ whole genome shotgun (WGS) entry which is preliminary data.</text>
</comment>
<organism evidence="2 3">
    <name type="scientific">Taenia crassiceps</name>
    <dbReference type="NCBI Taxonomy" id="6207"/>
    <lineage>
        <taxon>Eukaryota</taxon>
        <taxon>Metazoa</taxon>
        <taxon>Spiralia</taxon>
        <taxon>Lophotrochozoa</taxon>
        <taxon>Platyhelminthes</taxon>
        <taxon>Cestoda</taxon>
        <taxon>Eucestoda</taxon>
        <taxon>Cyclophyllidea</taxon>
        <taxon>Taeniidae</taxon>
        <taxon>Taenia</taxon>
    </lineage>
</organism>
<dbReference type="EMBL" id="JAKROA010000010">
    <property type="protein sequence ID" value="KAL5104916.1"/>
    <property type="molecule type" value="Genomic_DNA"/>
</dbReference>
<sequence>MASSLKSPRRQTPQLQPWPLYPQHLRYTPCHISQHPLSPVKRGVGGVHQPTHRQLWCTPTCASATTTTSYSAQIHNNASLHSHSSLTLYQSTLSQHFPTPSKLTRLPATTPTLSAYRRERGFDALSYFHSPLHAPTAPSASTTSSSTSSTLSGKVADTPATSATPANRSSLLFPSLPQSHHRGRMASHFGSNSQPFLCDACALPIHASLLTRLPQVGHDKLQ</sequence>
<proteinExistence type="predicted"/>
<feature type="compositionally biased region" description="Polar residues" evidence="1">
    <location>
        <begin position="159"/>
        <end position="178"/>
    </location>
</feature>
<feature type="region of interest" description="Disordered" evidence="1">
    <location>
        <begin position="134"/>
        <end position="187"/>
    </location>
</feature>
<protein>
    <submittedName>
        <fullName evidence="2">Uncharacterized protein</fullName>
    </submittedName>
</protein>
<dbReference type="Proteomes" id="UP001651158">
    <property type="component" value="Unassembled WGS sequence"/>
</dbReference>
<name>A0ABR4Q5I6_9CEST</name>
<evidence type="ECO:0000313" key="3">
    <source>
        <dbReference type="Proteomes" id="UP001651158"/>
    </source>
</evidence>
<reference evidence="2 3" key="1">
    <citation type="journal article" date="2022" name="Front. Cell. Infect. Microbiol.">
        <title>The Genomes of Two Strains of Taenia crassiceps the Animal Model for the Study of Human Cysticercosis.</title>
        <authorList>
            <person name="Bobes R.J."/>
            <person name="Estrada K."/>
            <person name="Rios-Valencia D.G."/>
            <person name="Calderon-Gallegos A."/>
            <person name="de la Torre P."/>
            <person name="Carrero J.C."/>
            <person name="Sanchez-Flores A."/>
            <person name="Laclette J.P."/>
        </authorList>
    </citation>
    <scope>NUCLEOTIDE SEQUENCE [LARGE SCALE GENOMIC DNA]</scope>
    <source>
        <strain evidence="2">WFUcys</strain>
    </source>
</reference>
<feature type="compositionally biased region" description="Low complexity" evidence="1">
    <location>
        <begin position="134"/>
        <end position="152"/>
    </location>
</feature>
<accession>A0ABR4Q5I6</accession>
<evidence type="ECO:0000256" key="1">
    <source>
        <dbReference type="SAM" id="MobiDB-lite"/>
    </source>
</evidence>
<gene>
    <name evidence="2" type="ORF">TcWFU_004378</name>
</gene>